<accession>A0AAW9SC14</accession>
<dbReference type="AlphaFoldDB" id="A0AAW9SC14"/>
<keyword evidence="3" id="KW-1185">Reference proteome</keyword>
<sequence>MNQLIGKNSKAIYRLAASVVHAIILMIVTLVYLALPFSLDDELILIELSSAVKKSFFREGEKPPRDRFLFIDISWEKQLIDKTDSLGIPIGKIDITDRESLGKLVHTFNQNPNYEFVIIDIQFYLPSSKDSLLAHELKKLQKGLVSYHKDKKDAPKYPIFKAPLGLSDMEGQIKDNMDDIVLKYHLIQGDSLKTTPLLMFEQLYNTKLKKGLLYDQLKGETIFNSYILDFYINSIDLFKKKAYNHVYLQELLYLSPEEIHDYTNDRIVIVGDFENKDIHKTIQGEMPGPLILLNAFLSLEKGQNILSPWWVLTILLFYILISYKCITYKDPVTRYLEKKFKKYNFVVEFAADVSFYLIYFGLVSLLSFALFNIHLTILIMAFYMHFLEAGINLLAENKEKKKKAKLALQTQAEEAKK</sequence>
<feature type="transmembrane region" description="Helical" evidence="1">
    <location>
        <begin position="377"/>
        <end position="395"/>
    </location>
</feature>
<keyword evidence="1" id="KW-0812">Transmembrane</keyword>
<feature type="transmembrane region" description="Helical" evidence="1">
    <location>
        <begin position="12"/>
        <end position="35"/>
    </location>
</feature>
<name>A0AAW9SC14_9BACT</name>
<proteinExistence type="predicted"/>
<dbReference type="RefSeq" id="WP_346822682.1">
    <property type="nucleotide sequence ID" value="NZ_JBDKWZ010000011.1"/>
</dbReference>
<evidence type="ECO:0000313" key="3">
    <source>
        <dbReference type="Proteomes" id="UP001403385"/>
    </source>
</evidence>
<reference evidence="2 3" key="1">
    <citation type="submission" date="2024-04" db="EMBL/GenBank/DDBJ databases">
        <title>Novel genus in family Flammeovirgaceae.</title>
        <authorList>
            <person name="Nguyen T.H."/>
            <person name="Vuong T.Q."/>
            <person name="Le H."/>
            <person name="Kim S.-G."/>
        </authorList>
    </citation>
    <scope>NUCLEOTIDE SEQUENCE [LARGE SCALE GENOMIC DNA]</scope>
    <source>
        <strain evidence="2 3">JCM 23209</strain>
    </source>
</reference>
<feature type="transmembrane region" description="Helical" evidence="1">
    <location>
        <begin position="309"/>
        <end position="328"/>
    </location>
</feature>
<dbReference type="Proteomes" id="UP001403385">
    <property type="component" value="Unassembled WGS sequence"/>
</dbReference>
<keyword evidence="1" id="KW-0472">Membrane</keyword>
<keyword evidence="1" id="KW-1133">Transmembrane helix</keyword>
<organism evidence="2 3">
    <name type="scientific">Rapidithrix thailandica</name>
    <dbReference type="NCBI Taxonomy" id="413964"/>
    <lineage>
        <taxon>Bacteria</taxon>
        <taxon>Pseudomonadati</taxon>
        <taxon>Bacteroidota</taxon>
        <taxon>Cytophagia</taxon>
        <taxon>Cytophagales</taxon>
        <taxon>Flammeovirgaceae</taxon>
        <taxon>Rapidithrix</taxon>
    </lineage>
</organism>
<evidence type="ECO:0000313" key="2">
    <source>
        <dbReference type="EMBL" id="MEN7549904.1"/>
    </source>
</evidence>
<protein>
    <recommendedName>
        <fullName evidence="4">CHASE2 domain-containing protein</fullName>
    </recommendedName>
</protein>
<gene>
    <name evidence="2" type="ORF">AAG747_18410</name>
</gene>
<dbReference type="EMBL" id="JBDKWZ010000011">
    <property type="protein sequence ID" value="MEN7549904.1"/>
    <property type="molecule type" value="Genomic_DNA"/>
</dbReference>
<evidence type="ECO:0008006" key="4">
    <source>
        <dbReference type="Google" id="ProtNLM"/>
    </source>
</evidence>
<feature type="transmembrane region" description="Helical" evidence="1">
    <location>
        <begin position="349"/>
        <end position="371"/>
    </location>
</feature>
<comment type="caution">
    <text evidence="2">The sequence shown here is derived from an EMBL/GenBank/DDBJ whole genome shotgun (WGS) entry which is preliminary data.</text>
</comment>
<evidence type="ECO:0000256" key="1">
    <source>
        <dbReference type="SAM" id="Phobius"/>
    </source>
</evidence>